<proteinExistence type="predicted"/>
<dbReference type="EMBL" id="BANU01000001">
    <property type="protein sequence ID" value="GAC59325.1"/>
    <property type="molecule type" value="Genomic_DNA"/>
</dbReference>
<accession>L7LDW5</accession>
<dbReference type="Proteomes" id="UP000035083">
    <property type="component" value="Unassembled WGS sequence"/>
</dbReference>
<name>L7LDW5_9ACTN</name>
<dbReference type="eggNOG" id="ENOG5030ANG">
    <property type="taxonomic scope" value="Bacteria"/>
</dbReference>
<feature type="compositionally biased region" description="Basic residues" evidence="1">
    <location>
        <begin position="148"/>
        <end position="163"/>
    </location>
</feature>
<feature type="region of interest" description="Disordered" evidence="1">
    <location>
        <begin position="126"/>
        <end position="174"/>
    </location>
</feature>
<keyword evidence="3" id="KW-1185">Reference proteome</keyword>
<dbReference type="AlphaFoldDB" id="L7LDW5"/>
<evidence type="ECO:0000313" key="2">
    <source>
        <dbReference type="EMBL" id="GAC59325.1"/>
    </source>
</evidence>
<feature type="region of interest" description="Disordered" evidence="1">
    <location>
        <begin position="20"/>
        <end position="44"/>
    </location>
</feature>
<protein>
    <recommendedName>
        <fullName evidence="4">HNH domain-containing protein</fullName>
    </recommendedName>
</protein>
<comment type="caution">
    <text evidence="2">The sequence shown here is derived from an EMBL/GenBank/DDBJ whole genome shotgun (WGS) entry which is preliminary data.</text>
</comment>
<evidence type="ECO:0000256" key="1">
    <source>
        <dbReference type="SAM" id="MobiDB-lite"/>
    </source>
</evidence>
<reference evidence="2 3" key="1">
    <citation type="submission" date="2012-12" db="EMBL/GenBank/DDBJ databases">
        <title>Whole genome shotgun sequence of Gordonia sihwensis NBRC 108236.</title>
        <authorList>
            <person name="Yoshida I."/>
            <person name="Hosoyama A."/>
            <person name="Tsuchikane K."/>
            <person name="Ando Y."/>
            <person name="Baba S."/>
            <person name="Ohji S."/>
            <person name="Hamada M."/>
            <person name="Tamura T."/>
            <person name="Yamazoe A."/>
            <person name="Yamazaki S."/>
            <person name="Fujita N."/>
        </authorList>
    </citation>
    <scope>NUCLEOTIDE SEQUENCE [LARGE SCALE GENOMIC DNA]</scope>
    <source>
        <strain evidence="2 3">NBRC 108236</strain>
    </source>
</reference>
<evidence type="ECO:0008006" key="4">
    <source>
        <dbReference type="Google" id="ProtNLM"/>
    </source>
</evidence>
<organism evidence="2 3">
    <name type="scientific">Gordonia sihwensis NBRC 108236</name>
    <dbReference type="NCBI Taxonomy" id="1223544"/>
    <lineage>
        <taxon>Bacteria</taxon>
        <taxon>Bacillati</taxon>
        <taxon>Actinomycetota</taxon>
        <taxon>Actinomycetes</taxon>
        <taxon>Mycobacteriales</taxon>
        <taxon>Gordoniaceae</taxon>
        <taxon>Gordonia</taxon>
    </lineage>
</organism>
<sequence>MSRARLRVCSEPGCPTLSDRPRCPKHQAQVDRHQRRTTPTKVNRGPDIQRRAAAVAAHRATRGDWCPGFERAPHASADLTADHVHDQQAGGAWDGELEVMCRSCNSRKGRRVQLALAAYTTTPDSVKSDTRTVRTSFEQGTPGGHPLARPKHRRRRGGLKKVRRVQDDPGGTQC</sequence>
<gene>
    <name evidence="2" type="ORF">GSI01S_01_02910</name>
</gene>
<evidence type="ECO:0000313" key="3">
    <source>
        <dbReference type="Proteomes" id="UP000035083"/>
    </source>
</evidence>